<reference evidence="1 2" key="1">
    <citation type="submission" date="2018-10" db="EMBL/GenBank/DDBJ databases">
        <title>Genome sequencing of Lactobacillus species.</title>
        <authorList>
            <person name="Baek C."/>
            <person name="Yi H."/>
        </authorList>
    </citation>
    <scope>NUCLEOTIDE SEQUENCE [LARGE SCALE GENOMIC DNA]</scope>
    <source>
        <strain evidence="1 2">DSM 16365</strain>
    </source>
</reference>
<dbReference type="EMBL" id="CP032751">
    <property type="protein sequence ID" value="AYJ36299.1"/>
    <property type="molecule type" value="Genomic_DNA"/>
</dbReference>
<organism evidence="1 2">
    <name type="scientific">Lactiplantibacillus argentoratensis</name>
    <dbReference type="NCBI Taxonomy" id="271881"/>
    <lineage>
        <taxon>Bacteria</taxon>
        <taxon>Bacillati</taxon>
        <taxon>Bacillota</taxon>
        <taxon>Bacilli</taxon>
        <taxon>Lactobacillales</taxon>
        <taxon>Lactobacillaceae</taxon>
        <taxon>Lactiplantibacillus</taxon>
    </lineage>
</organism>
<sequence>MKFHHWALSETPSSRDGIRMADTCVLNIWWTCHFFTNSNLSINCQTESDIVIAHYFGITSHNN</sequence>
<protein>
    <submittedName>
        <fullName evidence="1">Uncharacterized protein</fullName>
    </submittedName>
</protein>
<evidence type="ECO:0000313" key="1">
    <source>
        <dbReference type="EMBL" id="AYJ36299.1"/>
    </source>
</evidence>
<evidence type="ECO:0000313" key="2">
    <source>
        <dbReference type="Proteomes" id="UP000281644"/>
    </source>
</evidence>
<gene>
    <name evidence="1" type="ORF">LPA65_11365</name>
</gene>
<accession>A0AAN1UIR0</accession>
<dbReference type="Proteomes" id="UP000281644">
    <property type="component" value="Chromosome"/>
</dbReference>
<name>A0AAN1UIR0_9LACO</name>
<dbReference type="AlphaFoldDB" id="A0AAN1UIR0"/>
<proteinExistence type="predicted"/>
<dbReference type="KEGG" id="larg:LPA65_11365"/>